<organism evidence="2 3">
    <name type="scientific">Thecamonas trahens ATCC 50062</name>
    <dbReference type="NCBI Taxonomy" id="461836"/>
    <lineage>
        <taxon>Eukaryota</taxon>
        <taxon>Apusozoa</taxon>
        <taxon>Apusomonadida</taxon>
        <taxon>Apusomonadidae</taxon>
        <taxon>Thecamonas</taxon>
    </lineage>
</organism>
<evidence type="ECO:0000256" key="1">
    <source>
        <dbReference type="SAM" id="SignalP"/>
    </source>
</evidence>
<keyword evidence="3" id="KW-1185">Reference proteome</keyword>
<accession>A0A0L0DIK5</accession>
<dbReference type="Proteomes" id="UP000054408">
    <property type="component" value="Unassembled WGS sequence"/>
</dbReference>
<sequence>MHRTFASATLIALLVCVAASSAQFNEDVSATGAAKVAVADISGDAVVVIGDAETIITVVCASQCATRTVATHTNSTIGFFGPRDINIASTISYMPNGERGPIECTSLSLVQPTRPPAPGSMILPRQVATASVVLPSGRVGIAIALSSCTLPSSSPTQLVYYTCNTITCSSTSDLVLGQQYQPQAPGYSCAPGASLISMSIGLIADLPALFMAHADGSTTFVRCKTETCKASFQSVMHAMVAPSLPSSYANDLSDDQKATLQWGLATNSPLFGAASIPVVWSLPVSNVAPLITTECKDVLCRALQAPSALTDITSGTKSLLSTSVSGATSAEFGTQTGFELVYAVSDVSAGEITVHRRKTTTSGSTSQQCSSARASGPGLAAATVAVAAALVVAVIL</sequence>
<dbReference type="RefSeq" id="XP_013762121.1">
    <property type="nucleotide sequence ID" value="XM_013906667.1"/>
</dbReference>
<evidence type="ECO:0000313" key="2">
    <source>
        <dbReference type="EMBL" id="KNC52117.1"/>
    </source>
</evidence>
<keyword evidence="1" id="KW-0732">Signal</keyword>
<evidence type="ECO:0000313" key="3">
    <source>
        <dbReference type="Proteomes" id="UP000054408"/>
    </source>
</evidence>
<dbReference type="AlphaFoldDB" id="A0A0L0DIK5"/>
<reference evidence="2 3" key="1">
    <citation type="submission" date="2010-05" db="EMBL/GenBank/DDBJ databases">
        <title>The Genome Sequence of Thecamonas trahens ATCC 50062.</title>
        <authorList>
            <consortium name="The Broad Institute Genome Sequencing Platform"/>
            <person name="Russ C."/>
            <person name="Cuomo C."/>
            <person name="Shea T."/>
            <person name="Young S.K."/>
            <person name="Zeng Q."/>
            <person name="Koehrsen M."/>
            <person name="Haas B."/>
            <person name="Borodovsky M."/>
            <person name="Guigo R."/>
            <person name="Alvarado L."/>
            <person name="Berlin A."/>
            <person name="Bochicchio J."/>
            <person name="Borenstein D."/>
            <person name="Chapman S."/>
            <person name="Chen Z."/>
            <person name="Freedman E."/>
            <person name="Gellesch M."/>
            <person name="Goldberg J."/>
            <person name="Griggs A."/>
            <person name="Gujja S."/>
            <person name="Heilman E."/>
            <person name="Heiman D."/>
            <person name="Hepburn T."/>
            <person name="Howarth C."/>
            <person name="Jen D."/>
            <person name="Larson L."/>
            <person name="Mehta T."/>
            <person name="Park D."/>
            <person name="Pearson M."/>
            <person name="Roberts A."/>
            <person name="Saif S."/>
            <person name="Shenoy N."/>
            <person name="Sisk P."/>
            <person name="Stolte C."/>
            <person name="Sykes S."/>
            <person name="Thomson T."/>
            <person name="Walk T."/>
            <person name="White J."/>
            <person name="Yandava C."/>
            <person name="Burger G."/>
            <person name="Gray M.W."/>
            <person name="Holland P.W.H."/>
            <person name="King N."/>
            <person name="Lang F.B.F."/>
            <person name="Roger A.J."/>
            <person name="Ruiz-Trillo I."/>
            <person name="Lander E."/>
            <person name="Nusbaum C."/>
        </authorList>
    </citation>
    <scope>NUCLEOTIDE SEQUENCE [LARGE SCALE GENOMIC DNA]</scope>
    <source>
        <strain evidence="2 3">ATCC 50062</strain>
    </source>
</reference>
<dbReference type="EMBL" id="GL349436">
    <property type="protein sequence ID" value="KNC52117.1"/>
    <property type="molecule type" value="Genomic_DNA"/>
</dbReference>
<proteinExistence type="predicted"/>
<feature type="chain" id="PRO_5005537619" evidence="1">
    <location>
        <begin position="23"/>
        <end position="396"/>
    </location>
</feature>
<protein>
    <submittedName>
        <fullName evidence="2">Uncharacterized protein</fullName>
    </submittedName>
</protein>
<dbReference type="GeneID" id="25560719"/>
<feature type="signal peptide" evidence="1">
    <location>
        <begin position="1"/>
        <end position="22"/>
    </location>
</feature>
<gene>
    <name evidence="2" type="ORF">AMSG_00944</name>
</gene>
<name>A0A0L0DIK5_THETB</name>